<sequence length="59" mass="6345">MIGCALLTGAFEMGDPLDSWFVNQQSREIHAGKLRAALVLVLSEGDSLGDLIPTLWSNS</sequence>
<keyword evidence="2" id="KW-1185">Reference proteome</keyword>
<protein>
    <submittedName>
        <fullName evidence="1">Uncharacterized protein</fullName>
    </submittedName>
</protein>
<accession>A0A0S4LQA1</accession>
<dbReference type="Proteomes" id="UP000199032">
    <property type="component" value="Unassembled WGS sequence"/>
</dbReference>
<organism evidence="1 2">
    <name type="scientific">Candidatus Nitrospira nitrosa</name>
    <dbReference type="NCBI Taxonomy" id="1742972"/>
    <lineage>
        <taxon>Bacteria</taxon>
        <taxon>Pseudomonadati</taxon>
        <taxon>Nitrospirota</taxon>
        <taxon>Nitrospiria</taxon>
        <taxon>Nitrospirales</taxon>
        <taxon>Nitrospiraceae</taxon>
        <taxon>Nitrospira</taxon>
    </lineage>
</organism>
<gene>
    <name evidence="1" type="ORF">COMA1_40431</name>
</gene>
<reference evidence="1 2" key="1">
    <citation type="submission" date="2015-10" db="EMBL/GenBank/DDBJ databases">
        <authorList>
            <person name="Gilbert D.G."/>
        </authorList>
    </citation>
    <scope>NUCLEOTIDE SEQUENCE [LARGE SCALE GENOMIC DNA]</scope>
    <source>
        <strain evidence="1">COMA1</strain>
    </source>
</reference>
<name>A0A0S4LQA1_9BACT</name>
<evidence type="ECO:0000313" key="1">
    <source>
        <dbReference type="EMBL" id="CUS38139.1"/>
    </source>
</evidence>
<proteinExistence type="predicted"/>
<dbReference type="AlphaFoldDB" id="A0A0S4LQA1"/>
<evidence type="ECO:0000313" key="2">
    <source>
        <dbReference type="Proteomes" id="UP000199032"/>
    </source>
</evidence>
<dbReference type="EMBL" id="CZQA01000010">
    <property type="protein sequence ID" value="CUS38139.1"/>
    <property type="molecule type" value="Genomic_DNA"/>
</dbReference>